<accession>A0A550C1D5</accession>
<dbReference type="Proteomes" id="UP000320762">
    <property type="component" value="Unassembled WGS sequence"/>
</dbReference>
<sequence>MMRSPLSRYLQGRVLCSYSPALFAGLEVDKRGVVFDRDWQTVELDSDFLAVAPKMGRRVWEHAVSAFINRVEVQRGVQIPSQHRQDLIDPLTCAHIIYRLVDNSTGRMQQSDKAIKDLYIFAYNMHTIEPVRLDNVVSTLYEPLVFLMLPSGETPYTPYASTSSETTPSISPASVQDNEEAHDSNTAVAGVQEAPTDRPSSHKRALDASPDISHGAAAEEAVAEPRAKRQRSGVVHDTTGSHVAAHDIRVGGVLDTDNIGSASGTRVVPMLQNMDLDNEVAVVAQMNVIRETQPEVGRTANVIFSMLRSKLAAAPAEIARISKLHVLPWAKDPKFIAAVALCVGYALYSNPMWLENFKSVFPQGLRTLFQSSASGMNSTASAFVPTNASAAHAAVSSLDTTTAVSSLASTASASSVATGATCAALSAPSALPPDLVESVRECVVSQIGENAATDAQVELFIKFLDTAVEEATPNIDINPELPRHLIGSIRCEGSARSAASYYFTLQGKLPNWMFYTGIMKAALCGAFTTVGVVEPIP</sequence>
<proteinExistence type="predicted"/>
<evidence type="ECO:0000313" key="2">
    <source>
        <dbReference type="EMBL" id="TRM58614.1"/>
    </source>
</evidence>
<dbReference type="EMBL" id="VDMD01000034">
    <property type="protein sequence ID" value="TRM58614.1"/>
    <property type="molecule type" value="Genomic_DNA"/>
</dbReference>
<feature type="region of interest" description="Disordered" evidence="1">
    <location>
        <begin position="158"/>
        <end position="239"/>
    </location>
</feature>
<organism evidence="2 3">
    <name type="scientific">Schizophyllum amplum</name>
    <dbReference type="NCBI Taxonomy" id="97359"/>
    <lineage>
        <taxon>Eukaryota</taxon>
        <taxon>Fungi</taxon>
        <taxon>Dikarya</taxon>
        <taxon>Basidiomycota</taxon>
        <taxon>Agaricomycotina</taxon>
        <taxon>Agaricomycetes</taxon>
        <taxon>Agaricomycetidae</taxon>
        <taxon>Agaricales</taxon>
        <taxon>Schizophyllaceae</taxon>
        <taxon>Schizophyllum</taxon>
    </lineage>
</organism>
<name>A0A550C1D5_9AGAR</name>
<evidence type="ECO:0000256" key="1">
    <source>
        <dbReference type="SAM" id="MobiDB-lite"/>
    </source>
</evidence>
<dbReference type="AlphaFoldDB" id="A0A550C1D5"/>
<keyword evidence="3" id="KW-1185">Reference proteome</keyword>
<feature type="compositionally biased region" description="Low complexity" evidence="1">
    <location>
        <begin position="160"/>
        <end position="174"/>
    </location>
</feature>
<gene>
    <name evidence="2" type="ORF">BD626DRAFT_181368</name>
</gene>
<protein>
    <submittedName>
        <fullName evidence="2">Uncharacterized protein</fullName>
    </submittedName>
</protein>
<feature type="compositionally biased region" description="Basic and acidic residues" evidence="1">
    <location>
        <begin position="195"/>
        <end position="206"/>
    </location>
</feature>
<evidence type="ECO:0000313" key="3">
    <source>
        <dbReference type="Proteomes" id="UP000320762"/>
    </source>
</evidence>
<reference evidence="2 3" key="1">
    <citation type="journal article" date="2019" name="New Phytol.">
        <title>Comparative genomics reveals unique wood-decay strategies and fruiting body development in the Schizophyllaceae.</title>
        <authorList>
            <person name="Almasi E."/>
            <person name="Sahu N."/>
            <person name="Krizsan K."/>
            <person name="Balint B."/>
            <person name="Kovacs G.M."/>
            <person name="Kiss B."/>
            <person name="Cseklye J."/>
            <person name="Drula E."/>
            <person name="Henrissat B."/>
            <person name="Nagy I."/>
            <person name="Chovatia M."/>
            <person name="Adam C."/>
            <person name="LaButti K."/>
            <person name="Lipzen A."/>
            <person name="Riley R."/>
            <person name="Grigoriev I.V."/>
            <person name="Nagy L.G."/>
        </authorList>
    </citation>
    <scope>NUCLEOTIDE SEQUENCE [LARGE SCALE GENOMIC DNA]</scope>
    <source>
        <strain evidence="2 3">NL-1724</strain>
    </source>
</reference>
<comment type="caution">
    <text evidence="2">The sequence shown here is derived from an EMBL/GenBank/DDBJ whole genome shotgun (WGS) entry which is preliminary data.</text>
</comment>